<sequence>MHVVATPYDVRIAEYSRKLDATVIPYGSMAAQKAVTSKLERAAASAPAVTAMRNEYKFAVAKEADSAVAVTGAGDLVQDASNPEVLKNLKPGDLPEKLRSATPEELRTIVAEKSAERAALNQELAKLNSQRAEYLKDEAKNNQPAEDSFDARVQKSIARQLQNQRQQATLKQ</sequence>
<feature type="compositionally biased region" description="Polar residues" evidence="1">
    <location>
        <begin position="157"/>
        <end position="172"/>
    </location>
</feature>
<protein>
    <submittedName>
        <fullName evidence="2">Uncharacterized protein</fullName>
    </submittedName>
</protein>
<gene>
    <name evidence="2" type="ORF">SDC9_141003</name>
</gene>
<evidence type="ECO:0000256" key="1">
    <source>
        <dbReference type="SAM" id="MobiDB-lite"/>
    </source>
</evidence>
<accession>A0A645DX18</accession>
<dbReference type="AlphaFoldDB" id="A0A645DX18"/>
<comment type="caution">
    <text evidence="2">The sequence shown here is derived from an EMBL/GenBank/DDBJ whole genome shotgun (WGS) entry which is preliminary data.</text>
</comment>
<dbReference type="EMBL" id="VSSQ01040576">
    <property type="protein sequence ID" value="MPM93861.1"/>
    <property type="molecule type" value="Genomic_DNA"/>
</dbReference>
<feature type="region of interest" description="Disordered" evidence="1">
    <location>
        <begin position="136"/>
        <end position="172"/>
    </location>
</feature>
<proteinExistence type="predicted"/>
<organism evidence="2">
    <name type="scientific">bioreactor metagenome</name>
    <dbReference type="NCBI Taxonomy" id="1076179"/>
    <lineage>
        <taxon>unclassified sequences</taxon>
        <taxon>metagenomes</taxon>
        <taxon>ecological metagenomes</taxon>
    </lineage>
</organism>
<evidence type="ECO:0000313" key="2">
    <source>
        <dbReference type="EMBL" id="MPM93861.1"/>
    </source>
</evidence>
<reference evidence="2" key="1">
    <citation type="submission" date="2019-08" db="EMBL/GenBank/DDBJ databases">
        <authorList>
            <person name="Kucharzyk K."/>
            <person name="Murdoch R.W."/>
            <person name="Higgins S."/>
            <person name="Loffler F."/>
        </authorList>
    </citation>
    <scope>NUCLEOTIDE SEQUENCE</scope>
</reference>
<name>A0A645DX18_9ZZZZ</name>